<dbReference type="InterPro" id="IPR037185">
    <property type="entry name" value="EmrE-like"/>
</dbReference>
<dbReference type="Proteomes" id="UP000319103">
    <property type="component" value="Unassembled WGS sequence"/>
</dbReference>
<dbReference type="InterPro" id="IPR000620">
    <property type="entry name" value="EamA_dom"/>
</dbReference>
<comment type="caution">
    <text evidence="9">The sequence shown here is derived from an EMBL/GenBank/DDBJ whole genome shotgun (WGS) entry which is preliminary data.</text>
</comment>
<feature type="transmembrane region" description="Helical" evidence="7">
    <location>
        <begin position="83"/>
        <end position="103"/>
    </location>
</feature>
<feature type="domain" description="EamA" evidence="8">
    <location>
        <begin position="162"/>
        <end position="294"/>
    </location>
</feature>
<evidence type="ECO:0000256" key="2">
    <source>
        <dbReference type="ARBA" id="ARBA00007362"/>
    </source>
</evidence>
<dbReference type="AlphaFoldDB" id="A0A540W6C5"/>
<proteinExistence type="inferred from homology"/>
<feature type="transmembrane region" description="Helical" evidence="7">
    <location>
        <begin position="53"/>
        <end position="71"/>
    </location>
</feature>
<feature type="transmembrane region" description="Helical" evidence="7">
    <location>
        <begin position="226"/>
        <end position="244"/>
    </location>
</feature>
<feature type="compositionally biased region" description="Low complexity" evidence="6">
    <location>
        <begin position="320"/>
        <end position="360"/>
    </location>
</feature>
<keyword evidence="4 7" id="KW-1133">Transmembrane helix</keyword>
<name>A0A540W6C5_9ACTN</name>
<feature type="transmembrane region" description="Helical" evidence="7">
    <location>
        <begin position="281"/>
        <end position="297"/>
    </location>
</feature>
<evidence type="ECO:0000256" key="7">
    <source>
        <dbReference type="SAM" id="Phobius"/>
    </source>
</evidence>
<dbReference type="Pfam" id="PF00892">
    <property type="entry name" value="EamA"/>
    <property type="match status" value="2"/>
</dbReference>
<evidence type="ECO:0000313" key="10">
    <source>
        <dbReference type="Proteomes" id="UP000319103"/>
    </source>
</evidence>
<evidence type="ECO:0000313" key="9">
    <source>
        <dbReference type="EMBL" id="TQF04550.1"/>
    </source>
</evidence>
<dbReference type="GO" id="GO:0016020">
    <property type="term" value="C:membrane"/>
    <property type="evidence" value="ECO:0007669"/>
    <property type="project" value="UniProtKB-SubCell"/>
</dbReference>
<evidence type="ECO:0000256" key="3">
    <source>
        <dbReference type="ARBA" id="ARBA00022692"/>
    </source>
</evidence>
<evidence type="ECO:0000256" key="1">
    <source>
        <dbReference type="ARBA" id="ARBA00004141"/>
    </source>
</evidence>
<comment type="similarity">
    <text evidence="2">Belongs to the EamA transporter family.</text>
</comment>
<feature type="transmembrane region" description="Helical" evidence="7">
    <location>
        <begin position="109"/>
        <end position="131"/>
    </location>
</feature>
<evidence type="ECO:0000256" key="5">
    <source>
        <dbReference type="ARBA" id="ARBA00023136"/>
    </source>
</evidence>
<protein>
    <submittedName>
        <fullName evidence="9">EamA family transporter</fullName>
    </submittedName>
</protein>
<reference evidence="9 10" key="1">
    <citation type="submission" date="2019-06" db="EMBL/GenBank/DDBJ databases">
        <title>Description of Kitasatospora acidophila sp. nov. isolated from pine grove soil, and reclassification of Streptomyces novaecaesareae to Kitasatospora novaeceasareae comb. nov.</title>
        <authorList>
            <person name="Kim M.J."/>
        </authorList>
    </citation>
    <scope>NUCLEOTIDE SEQUENCE [LARGE SCALE GENOMIC DNA]</scope>
    <source>
        <strain evidence="9 10">MMS16-CNU292</strain>
    </source>
</reference>
<feature type="transmembrane region" description="Helical" evidence="7">
    <location>
        <begin position="256"/>
        <end position="275"/>
    </location>
</feature>
<sequence>MGGERVNGLNGSAGRGGGWVGRAGIAAAAAVAPASWGTTYLVTTQMLPEGRPMLAAAIRVLPAGLLLLALGRKLPKGIWWWRAIVLGMLNIGFFSPLIFIGAYHLPGGVAATIGALQPLLVTGFSIGLLGVRPGLRPIMAGVIGAAGVALLVLKAGAKLDTTGIVAMVAATVLMSVGTVLTRRWGRPEGITLVDMTAWQLTVGGIFLAPLAAFTEGMPPALTGRNVIGFAYLVLIGTALAYFLWFRGIQKLGAGPASFLGLINPLVATVGGILVLNQTLTGWQVLGLVLALGAMVAGQGKAAKPATAAVEPGTGDDAEQAAATPDSPATLTASATLTGSTTPAASATLAAPAATEPAESTKLPQLATEA</sequence>
<feature type="transmembrane region" description="Helical" evidence="7">
    <location>
        <begin position="163"/>
        <end position="180"/>
    </location>
</feature>
<dbReference type="InterPro" id="IPR050638">
    <property type="entry name" value="AA-Vitamin_Transporters"/>
</dbReference>
<comment type="subcellular location">
    <subcellularLocation>
        <location evidence="1">Membrane</location>
        <topology evidence="1">Multi-pass membrane protein</topology>
    </subcellularLocation>
</comment>
<evidence type="ECO:0000259" key="8">
    <source>
        <dbReference type="Pfam" id="PF00892"/>
    </source>
</evidence>
<feature type="transmembrane region" description="Helical" evidence="7">
    <location>
        <begin position="192"/>
        <end position="214"/>
    </location>
</feature>
<evidence type="ECO:0000256" key="6">
    <source>
        <dbReference type="SAM" id="MobiDB-lite"/>
    </source>
</evidence>
<feature type="region of interest" description="Disordered" evidence="6">
    <location>
        <begin position="307"/>
        <end position="369"/>
    </location>
</feature>
<organism evidence="9 10">
    <name type="scientific">Kitasatospora acidiphila</name>
    <dbReference type="NCBI Taxonomy" id="2567942"/>
    <lineage>
        <taxon>Bacteria</taxon>
        <taxon>Bacillati</taxon>
        <taxon>Actinomycetota</taxon>
        <taxon>Actinomycetes</taxon>
        <taxon>Kitasatosporales</taxon>
        <taxon>Streptomycetaceae</taxon>
        <taxon>Kitasatospora</taxon>
    </lineage>
</organism>
<keyword evidence="10" id="KW-1185">Reference proteome</keyword>
<dbReference type="PANTHER" id="PTHR32322:SF2">
    <property type="entry name" value="EAMA DOMAIN-CONTAINING PROTEIN"/>
    <property type="match status" value="1"/>
</dbReference>
<dbReference type="PANTHER" id="PTHR32322">
    <property type="entry name" value="INNER MEMBRANE TRANSPORTER"/>
    <property type="match status" value="1"/>
</dbReference>
<accession>A0A540W6C5</accession>
<keyword evidence="5 7" id="KW-0472">Membrane</keyword>
<feature type="transmembrane region" description="Helical" evidence="7">
    <location>
        <begin position="138"/>
        <end position="157"/>
    </location>
</feature>
<gene>
    <name evidence="9" type="ORF">E6W39_22880</name>
</gene>
<dbReference type="OrthoDB" id="5430053at2"/>
<keyword evidence="3 7" id="KW-0812">Transmembrane</keyword>
<dbReference type="SUPFAM" id="SSF103481">
    <property type="entry name" value="Multidrug resistance efflux transporter EmrE"/>
    <property type="match status" value="2"/>
</dbReference>
<evidence type="ECO:0000256" key="4">
    <source>
        <dbReference type="ARBA" id="ARBA00022989"/>
    </source>
</evidence>
<feature type="domain" description="EamA" evidence="8">
    <location>
        <begin position="28"/>
        <end position="152"/>
    </location>
</feature>
<dbReference type="EMBL" id="VIGB01000003">
    <property type="protein sequence ID" value="TQF04550.1"/>
    <property type="molecule type" value="Genomic_DNA"/>
</dbReference>